<reference evidence="2 3" key="1">
    <citation type="submission" date="2018-11" db="EMBL/GenBank/DDBJ databases">
        <authorList>
            <consortium name="Pathogen Informatics"/>
        </authorList>
    </citation>
    <scope>NUCLEOTIDE SEQUENCE [LARGE SCALE GENOMIC DNA]</scope>
</reference>
<dbReference type="EMBL" id="UZAH01002675">
    <property type="protein sequence ID" value="VDO22728.1"/>
    <property type="molecule type" value="Genomic_DNA"/>
</dbReference>
<reference evidence="4" key="2">
    <citation type="submission" date="2019-09" db="UniProtKB">
        <authorList>
            <consortium name="WormBaseParasite"/>
        </authorList>
    </citation>
    <scope>IDENTIFICATION</scope>
</reference>
<gene>
    <name evidence="2" type="ORF">HPBE_LOCUS2031</name>
</gene>
<accession>A0A183F788</accession>
<feature type="compositionally biased region" description="Basic and acidic residues" evidence="1">
    <location>
        <begin position="20"/>
        <end position="32"/>
    </location>
</feature>
<evidence type="ECO:0000313" key="3">
    <source>
        <dbReference type="Proteomes" id="UP000050761"/>
    </source>
</evidence>
<dbReference type="WBParaSite" id="HPBE_0000203001-mRNA-1">
    <property type="protein sequence ID" value="HPBE_0000203001-mRNA-1"/>
    <property type="gene ID" value="HPBE_0000203001"/>
</dbReference>
<evidence type="ECO:0000313" key="4">
    <source>
        <dbReference type="WBParaSite" id="HPBE_0000203001-mRNA-1"/>
    </source>
</evidence>
<dbReference type="Proteomes" id="UP000050761">
    <property type="component" value="Unassembled WGS sequence"/>
</dbReference>
<name>A0A183F788_HELPZ</name>
<proteinExistence type="predicted"/>
<protein>
    <submittedName>
        <fullName evidence="2 4">Uncharacterized protein</fullName>
    </submittedName>
</protein>
<evidence type="ECO:0000313" key="2">
    <source>
        <dbReference type="EMBL" id="VDO22728.1"/>
    </source>
</evidence>
<keyword evidence="3" id="KW-1185">Reference proteome</keyword>
<dbReference type="AlphaFoldDB" id="A0A183F788"/>
<organism evidence="3 4">
    <name type="scientific">Heligmosomoides polygyrus</name>
    <name type="common">Parasitic roundworm</name>
    <dbReference type="NCBI Taxonomy" id="6339"/>
    <lineage>
        <taxon>Eukaryota</taxon>
        <taxon>Metazoa</taxon>
        <taxon>Ecdysozoa</taxon>
        <taxon>Nematoda</taxon>
        <taxon>Chromadorea</taxon>
        <taxon>Rhabditida</taxon>
        <taxon>Rhabditina</taxon>
        <taxon>Rhabditomorpha</taxon>
        <taxon>Strongyloidea</taxon>
        <taxon>Heligmosomidae</taxon>
        <taxon>Heligmosomoides</taxon>
    </lineage>
</organism>
<evidence type="ECO:0000256" key="1">
    <source>
        <dbReference type="SAM" id="MobiDB-lite"/>
    </source>
</evidence>
<feature type="region of interest" description="Disordered" evidence="1">
    <location>
        <begin position="16"/>
        <end position="95"/>
    </location>
</feature>
<accession>A0A3P7WYD5</accession>
<sequence length="95" mass="10758">MNIVMVIECANNYTTRRTKSRYEDVMGERSDDVADDAGDDDLASRYQSGDKRTSEGETAASARFGSRPPRRRGGTHQQAGEHYERLVRRYRTSAP</sequence>